<feature type="compositionally biased region" description="Acidic residues" evidence="1">
    <location>
        <begin position="592"/>
        <end position="616"/>
    </location>
</feature>
<name>A0A2A2JUD8_9BILA</name>
<feature type="region of interest" description="Disordered" evidence="1">
    <location>
        <begin position="166"/>
        <end position="201"/>
    </location>
</feature>
<dbReference type="AlphaFoldDB" id="A0A2A2JUD8"/>
<dbReference type="OrthoDB" id="5883007at2759"/>
<feature type="compositionally biased region" description="Basic and acidic residues" evidence="1">
    <location>
        <begin position="244"/>
        <end position="261"/>
    </location>
</feature>
<evidence type="ECO:0000313" key="3">
    <source>
        <dbReference type="EMBL" id="PAV65278.1"/>
    </source>
</evidence>
<feature type="compositionally biased region" description="Acidic residues" evidence="1">
    <location>
        <begin position="290"/>
        <end position="300"/>
    </location>
</feature>
<dbReference type="Gene3D" id="3.30.160.60">
    <property type="entry name" value="Classic Zinc Finger"/>
    <property type="match status" value="1"/>
</dbReference>
<evidence type="ECO:0000256" key="1">
    <source>
        <dbReference type="SAM" id="MobiDB-lite"/>
    </source>
</evidence>
<dbReference type="SMART" id="SM00355">
    <property type="entry name" value="ZnF_C2H2"/>
    <property type="match status" value="6"/>
</dbReference>
<dbReference type="Proteomes" id="UP000218231">
    <property type="component" value="Unassembled WGS sequence"/>
</dbReference>
<gene>
    <name evidence="3" type="ORF">WR25_13021</name>
</gene>
<feature type="compositionally biased region" description="Polar residues" evidence="1">
    <location>
        <begin position="214"/>
        <end position="243"/>
    </location>
</feature>
<dbReference type="STRING" id="2018661.A0A2A2JUD8"/>
<accession>A0A2A2JUD8</accession>
<evidence type="ECO:0000313" key="4">
    <source>
        <dbReference type="Proteomes" id="UP000218231"/>
    </source>
</evidence>
<dbReference type="EMBL" id="LIAE01010213">
    <property type="protein sequence ID" value="PAV65278.1"/>
    <property type="molecule type" value="Genomic_DNA"/>
</dbReference>
<evidence type="ECO:0000259" key="2">
    <source>
        <dbReference type="PROSITE" id="PS00028"/>
    </source>
</evidence>
<organism evidence="3 4">
    <name type="scientific">Diploscapter pachys</name>
    <dbReference type="NCBI Taxonomy" id="2018661"/>
    <lineage>
        <taxon>Eukaryota</taxon>
        <taxon>Metazoa</taxon>
        <taxon>Ecdysozoa</taxon>
        <taxon>Nematoda</taxon>
        <taxon>Chromadorea</taxon>
        <taxon>Rhabditida</taxon>
        <taxon>Rhabditina</taxon>
        <taxon>Rhabditomorpha</taxon>
        <taxon>Rhabditoidea</taxon>
        <taxon>Rhabditidae</taxon>
        <taxon>Diploscapter</taxon>
    </lineage>
</organism>
<feature type="compositionally biased region" description="Low complexity" evidence="1">
    <location>
        <begin position="168"/>
        <end position="180"/>
    </location>
</feature>
<protein>
    <recommendedName>
        <fullName evidence="2">C2H2-type domain-containing protein</fullName>
    </recommendedName>
</protein>
<reference evidence="3 4" key="1">
    <citation type="journal article" date="2017" name="Curr. Biol.">
        <title>Genome architecture and evolution of a unichromosomal asexual nematode.</title>
        <authorList>
            <person name="Fradin H."/>
            <person name="Zegar C."/>
            <person name="Gutwein M."/>
            <person name="Lucas J."/>
            <person name="Kovtun M."/>
            <person name="Corcoran D."/>
            <person name="Baugh L.R."/>
            <person name="Kiontke K."/>
            <person name="Gunsalus K."/>
            <person name="Fitch D.H."/>
            <person name="Piano F."/>
        </authorList>
    </citation>
    <scope>NUCLEOTIDE SEQUENCE [LARGE SCALE GENOMIC DNA]</scope>
    <source>
        <strain evidence="3">PF1309</strain>
    </source>
</reference>
<feature type="domain" description="C2H2-type" evidence="2">
    <location>
        <begin position="346"/>
        <end position="366"/>
    </location>
</feature>
<feature type="region of interest" description="Disordered" evidence="1">
    <location>
        <begin position="561"/>
        <end position="669"/>
    </location>
</feature>
<dbReference type="InterPro" id="IPR013087">
    <property type="entry name" value="Znf_C2H2_type"/>
</dbReference>
<sequence length="669" mass="76478">MARPQPQPSSSQLGEPYVLVPASSVPKLGLKCPKCPVQRQTLAQLETHISDEHFNWFPYQCGICRKNKATKVEMEEHYSAVHLNLTVLMVFTPNPAIEAQIATLLEEAKASAVDVAGVIPVDYKPNAVEQPARSQAKQQSATAVSNAEERINPVALAKGIRFVDKNASSPQTSSSRFSQQIGVANGSGRGKGTGIRMPRNYIPPEYRTIGRAVTDSNQAGNPNSSRSSQSPMFNRGMKSSGNDQVKEEPLSDDEEGKRMEEQDAGEDGPCSSFHTSVRQMPFDHPLYKEEDTDGEDNGMDEEEKKAEEFRLAGVQPVRMLNGKLRPPSKYNQISTLVQVEKQEATCRKCGKRCVNRNVIINHGFHHLATEHKIYRYHCLFAHCTFKNQQFRAIQAHLQQDHKDNNVEKIGEIFDNKVREKLKEVLMECFEEVKEQDVNRFNNVIAVAMEENKKKIKKLKKLKNVNSCGMCNVEYEYKNRYLHVQTHLYRDFGILRYECQLCNFKYGYGSLMQKHTIKAHGVANQYAYDDVIHKYADTVVKVAKECFGRKYNIMSYVLMKGKNTGNKVGPRPKKRKMDEEDNESNATSGDGKETEDEEEEQMSEDEEAKDAEEIDQEQETKRRGRKQKDPNKEKETELKRNERRRTRTSRMGLERSKEEEDWQMDEEEID</sequence>
<feature type="compositionally biased region" description="Acidic residues" evidence="1">
    <location>
        <begin position="658"/>
        <end position="669"/>
    </location>
</feature>
<dbReference type="PROSITE" id="PS00028">
    <property type="entry name" value="ZINC_FINGER_C2H2_1"/>
    <property type="match status" value="2"/>
</dbReference>
<feature type="compositionally biased region" description="Basic and acidic residues" evidence="1">
    <location>
        <begin position="626"/>
        <end position="639"/>
    </location>
</feature>
<comment type="caution">
    <text evidence="3">The sequence shown here is derived from an EMBL/GenBank/DDBJ whole genome shotgun (WGS) entry which is preliminary data.</text>
</comment>
<keyword evidence="4" id="KW-1185">Reference proteome</keyword>
<feature type="region of interest" description="Disordered" evidence="1">
    <location>
        <begin position="213"/>
        <end position="300"/>
    </location>
</feature>
<feature type="domain" description="C2H2-type" evidence="2">
    <location>
        <begin position="498"/>
        <end position="519"/>
    </location>
</feature>
<proteinExistence type="predicted"/>